<feature type="region of interest" description="Disordered" evidence="1">
    <location>
        <begin position="182"/>
        <end position="203"/>
    </location>
</feature>
<evidence type="ECO:0000313" key="3">
    <source>
        <dbReference type="EMBL" id="PFG50689.1"/>
    </source>
</evidence>
<comment type="caution">
    <text evidence="3">The sequence shown here is derived from an EMBL/GenBank/DDBJ whole genome shotgun (WGS) entry which is preliminary data.</text>
</comment>
<organism evidence="3 4">
    <name type="scientific">Amycolatopsis sulphurea</name>
    <dbReference type="NCBI Taxonomy" id="76022"/>
    <lineage>
        <taxon>Bacteria</taxon>
        <taxon>Bacillati</taxon>
        <taxon>Actinomycetota</taxon>
        <taxon>Actinomycetes</taxon>
        <taxon>Pseudonocardiales</taxon>
        <taxon>Pseudonocardiaceae</taxon>
        <taxon>Amycolatopsis</taxon>
    </lineage>
</organism>
<sequence length="421" mass="44504">MSDANAVEAVTEALVQLVLEGTREVESGAKVEAKPPDANPDAGGDPRVTLFLYEIDTDPALRNEDPSGLRPGEHGDPALPLVLHYLLTAFVPGGHDVTAHRMLGGALRILHEHPVLSRDRLRQVPSHSNVSEQPELIRITWQPLEEKDIYSLWSAFRTGYRLSVAVEVGPVLIDSRRTPRTPVPVLKRGPQDRGPSAVASARSPLPEAAAAIPVAVGADGREHEQSSAPVGSRVLVRGANLGGTTEIRLAHPLQSDPVVLRPRQVGGTEVRFDLSGAAGGYLAGLWSVTLVSTVTVEGEQITTTTNEVSLAIAPAITSTMPATVVRTGTAAVVGLRCSPPVRAGQPVLLALGSRAVRERRELSARPEDPVVGTDLTFDVPDAPLGTHLARLRVGGVDSLLIDRTGDAPQFDATQTITVVGS</sequence>
<evidence type="ECO:0000313" key="4">
    <source>
        <dbReference type="Proteomes" id="UP000243542"/>
    </source>
</evidence>
<protein>
    <submittedName>
        <fullName evidence="3">Uncharacterized protein DUF4255</fullName>
    </submittedName>
</protein>
<accession>A0A2A9FJQ9</accession>
<dbReference type="Proteomes" id="UP000243542">
    <property type="component" value="Unassembled WGS sequence"/>
</dbReference>
<dbReference type="Pfam" id="PF14065">
    <property type="entry name" value="Pvc16_N"/>
    <property type="match status" value="1"/>
</dbReference>
<dbReference type="EMBL" id="PDJK01000002">
    <property type="protein sequence ID" value="PFG50689.1"/>
    <property type="molecule type" value="Genomic_DNA"/>
</dbReference>
<gene>
    <name evidence="3" type="ORF">ATK36_5934</name>
</gene>
<feature type="domain" description="Pvc16 N-terminal" evidence="2">
    <location>
        <begin position="9"/>
        <end position="186"/>
    </location>
</feature>
<evidence type="ECO:0000256" key="1">
    <source>
        <dbReference type="SAM" id="MobiDB-lite"/>
    </source>
</evidence>
<proteinExistence type="predicted"/>
<evidence type="ECO:0000259" key="2">
    <source>
        <dbReference type="Pfam" id="PF14065"/>
    </source>
</evidence>
<keyword evidence="4" id="KW-1185">Reference proteome</keyword>
<dbReference type="RefSeq" id="WP_098514367.1">
    <property type="nucleotide sequence ID" value="NZ_JBIAKZ010000033.1"/>
</dbReference>
<name>A0A2A9FJQ9_9PSEU</name>
<dbReference type="InterPro" id="IPR025351">
    <property type="entry name" value="Pvc16_N"/>
</dbReference>
<reference evidence="3 4" key="1">
    <citation type="submission" date="2017-10" db="EMBL/GenBank/DDBJ databases">
        <title>Sequencing the genomes of 1000 actinobacteria strains.</title>
        <authorList>
            <person name="Klenk H.-P."/>
        </authorList>
    </citation>
    <scope>NUCLEOTIDE SEQUENCE [LARGE SCALE GENOMIC DNA]</scope>
    <source>
        <strain evidence="3 4">DSM 46092</strain>
    </source>
</reference>
<dbReference type="AlphaFoldDB" id="A0A2A9FJQ9"/>